<proteinExistence type="predicted"/>
<sequence>MPLPLQAVPQDLTRNRNFYFGEHLDDWYSGIAKRREEVPEALPSPVAEPLTALGLDAQIAEPSDNDSDTLENRFVSMTAESEAGFLNALLADKSLTQEQRQALAKVRMSLAGNAETKTAIESLAFPADSVAQQFRQYLSAASDFYAGQYDAAQQAWMSLKDSSQPWLAETSSYMLIRNALNKSSQNATGEYGDFDVDKIDRESAMQAGQWTQNYLQHWPEGLYAASATGLLRRINWYLQDWDSLGKQYEQVLTTSKDAHSLVALITENDSKLQSKDFTWNTSYFLSAPEAPLLTFTQTLRLMRNMKCDGRQPCVNPEYLSQIKPIFEHSSTLAYWQYLDLMRSYLTQDYTRVIHQIKPVTALPPNDILTFSNQVLYGNALMALNQWSEARMHWSALLTSSKDVEQQQFLQSQLAATLIGAGQTEVIFAPDSLVTSLRYRSIVLKTRATPALLRQQISDAPNDEERTIALHSLLMRDLIEGNYSDWLLDKKRVSNITHPAIGEAFSDVDLSVFDWLGAAPEKGYFCKSLEQTVSALSKNSHDSHALNCLGEFFRTTDAKIDLWKDGEGNASLGDVTLGNEVKTQPSRQDYYEEIITNEKSEPEDKSYALYRAVMCYSPSGYNDCGGKEVDKLKRKGWFTQLKTQYPGSPWAQELRYYW</sequence>
<dbReference type="EMBL" id="CP133838">
    <property type="protein sequence ID" value="WMY76065.1"/>
    <property type="molecule type" value="Genomic_DNA"/>
</dbReference>
<evidence type="ECO:0000313" key="2">
    <source>
        <dbReference type="Proteomes" id="UP001246690"/>
    </source>
</evidence>
<evidence type="ECO:0000313" key="1">
    <source>
        <dbReference type="EMBL" id="WMY76065.1"/>
    </source>
</evidence>
<gene>
    <name evidence="1" type="ORF">RHD99_09065</name>
</gene>
<reference evidence="1 2" key="1">
    <citation type="submission" date="2023-09" db="EMBL/GenBank/DDBJ databases">
        <title>Buttiauxella selenatireducens sp. nov., isolated from the rhizosphere of Cardamine hupingshanesis.</title>
        <authorList>
            <person name="Zhang S."/>
            <person name="Xu Z."/>
            <person name="Wang H."/>
            <person name="Guo Y."/>
        </authorList>
    </citation>
    <scope>NUCLEOTIDE SEQUENCE [LARGE SCALE GENOMIC DNA]</scope>
    <source>
        <strain evidence="1 2">R73</strain>
    </source>
</reference>
<organism evidence="1 2">
    <name type="scientific">Buttiauxella selenatireducens</name>
    <dbReference type="NCBI Taxonomy" id="3073902"/>
    <lineage>
        <taxon>Bacteria</taxon>
        <taxon>Pseudomonadati</taxon>
        <taxon>Pseudomonadota</taxon>
        <taxon>Gammaproteobacteria</taxon>
        <taxon>Enterobacterales</taxon>
        <taxon>Enterobacteriaceae</taxon>
        <taxon>Buttiauxella</taxon>
    </lineage>
</organism>
<keyword evidence="2" id="KW-1185">Reference proteome</keyword>
<dbReference type="Proteomes" id="UP001246690">
    <property type="component" value="Chromosome"/>
</dbReference>
<name>A0ABY9SGU4_9ENTR</name>
<accession>A0ABY9SGU4</accession>
<protein>
    <submittedName>
        <fullName evidence="1">Uncharacterized protein</fullName>
    </submittedName>
</protein>